<evidence type="ECO:0000256" key="1">
    <source>
        <dbReference type="SAM" id="Phobius"/>
    </source>
</evidence>
<comment type="caution">
    <text evidence="2">The sequence shown here is derived from an EMBL/GenBank/DDBJ whole genome shotgun (WGS) entry which is preliminary data.</text>
</comment>
<accession>A0A0G0NF98</accession>
<dbReference type="AlphaFoldDB" id="A0A0G0NF98"/>
<dbReference type="Gene3D" id="3.40.50.12780">
    <property type="entry name" value="N-terminal domain of ligase-like"/>
    <property type="match status" value="1"/>
</dbReference>
<dbReference type="EMBL" id="LBWS01000017">
    <property type="protein sequence ID" value="KKR14814.1"/>
    <property type="molecule type" value="Genomic_DNA"/>
</dbReference>
<organism evidence="2 3">
    <name type="scientific">Candidatus Falkowbacteria bacterium GW2011_GWA2_39_24</name>
    <dbReference type="NCBI Taxonomy" id="1618634"/>
    <lineage>
        <taxon>Bacteria</taxon>
        <taxon>Candidatus Falkowiibacteriota</taxon>
    </lineage>
</organism>
<feature type="transmembrane region" description="Helical" evidence="1">
    <location>
        <begin position="136"/>
        <end position="157"/>
    </location>
</feature>
<gene>
    <name evidence="2" type="ORF">UT42_C0017G0007</name>
</gene>
<evidence type="ECO:0008006" key="4">
    <source>
        <dbReference type="Google" id="ProtNLM"/>
    </source>
</evidence>
<dbReference type="Proteomes" id="UP000034048">
    <property type="component" value="Unassembled WGS sequence"/>
</dbReference>
<reference evidence="2 3" key="1">
    <citation type="journal article" date="2015" name="Nature">
        <title>rRNA introns, odd ribosomes, and small enigmatic genomes across a large radiation of phyla.</title>
        <authorList>
            <person name="Brown C.T."/>
            <person name="Hug L.A."/>
            <person name="Thomas B.C."/>
            <person name="Sharon I."/>
            <person name="Castelle C.J."/>
            <person name="Singh A."/>
            <person name="Wilkins M.J."/>
            <person name="Williams K.H."/>
            <person name="Banfield J.F."/>
        </authorList>
    </citation>
    <scope>NUCLEOTIDE SEQUENCE [LARGE SCALE GENOMIC DNA]</scope>
</reference>
<keyword evidence="1" id="KW-1133">Transmembrane helix</keyword>
<dbReference type="PANTHER" id="PTHR43845">
    <property type="entry name" value="BLR5969 PROTEIN"/>
    <property type="match status" value="1"/>
</dbReference>
<proteinExistence type="predicted"/>
<keyword evidence="1" id="KW-0812">Transmembrane</keyword>
<dbReference type="SUPFAM" id="SSF56801">
    <property type="entry name" value="Acetyl-CoA synthetase-like"/>
    <property type="match status" value="1"/>
</dbReference>
<keyword evidence="1" id="KW-0472">Membrane</keyword>
<evidence type="ECO:0000313" key="2">
    <source>
        <dbReference type="EMBL" id="KKR14814.1"/>
    </source>
</evidence>
<name>A0A0G0NF98_9BACT</name>
<protein>
    <recommendedName>
        <fullName evidence="4">Phenylacetate-CoA ligase</fullName>
    </recommendedName>
</protein>
<sequence length="499" mass="57978">MKTKASQIIQQIKTRNGLFWDKIRKESILNLFRLVNERIPAYHAFLQNHKIKPNNIKTVIDLQSLPTIDKKNYLRKYPLSELTIDGCLNKPLIFTSTSGSTGTPFYFHRSFDLDLHASIIHELFYLQGQYKKEEPVLVIVCFGMGVWIGGLITYQSFHLLQERGYNVSIITPGINKEEIFKALKDLGKSYKNIILVGYPPLIKDIIDEGPSRHIDWQKFRVRLLFAAEVFTEDFREYVSKEVNMRNSFIDTMNIYGSADLGAMAFETPLTILIRRLCAKNQKLFEAVFKKIQKTPTLGQYIPSFISFEAENDNLLVSGNNTIPLIKYDLGDHGGVYSFQELTKKLNKLGINFKKEAKKAGIEKFWYELPFVYIYERADFSTSLYGLQVYPEPIREALLKKPLSAYLTGKFTLETRFNNKQNQYLLIHLEMRNKSHNGAIAKTLRQAILSAIVEQLKFKNSEYRELYKFLGKRAIPHLQFWSAEDPKYFKPGIKQKWIKK</sequence>
<dbReference type="InterPro" id="IPR042099">
    <property type="entry name" value="ANL_N_sf"/>
</dbReference>
<dbReference type="PANTHER" id="PTHR43845:SF1">
    <property type="entry name" value="BLR5969 PROTEIN"/>
    <property type="match status" value="1"/>
</dbReference>
<evidence type="ECO:0000313" key="3">
    <source>
        <dbReference type="Proteomes" id="UP000034048"/>
    </source>
</evidence>